<proteinExistence type="predicted"/>
<dbReference type="AlphaFoldDB" id="A0A392V048"/>
<comment type="caution">
    <text evidence="1">The sequence shown here is derived from an EMBL/GenBank/DDBJ whole genome shotgun (WGS) entry which is preliminary data.</text>
</comment>
<dbReference type="EMBL" id="LXQA011023766">
    <property type="protein sequence ID" value="MCI81636.1"/>
    <property type="molecule type" value="Genomic_DNA"/>
</dbReference>
<sequence length="54" mass="5874">MFLRHNPTPFSCDGVNILIEDYAGDPSSDDRIIVIISTAAEQLPDDISCAACFD</sequence>
<dbReference type="Proteomes" id="UP000265520">
    <property type="component" value="Unassembled WGS sequence"/>
</dbReference>
<evidence type="ECO:0000313" key="2">
    <source>
        <dbReference type="Proteomes" id="UP000265520"/>
    </source>
</evidence>
<reference evidence="1 2" key="1">
    <citation type="journal article" date="2018" name="Front. Plant Sci.">
        <title>Red Clover (Trifolium pratense) and Zigzag Clover (T. medium) - A Picture of Genomic Similarities and Differences.</title>
        <authorList>
            <person name="Dluhosova J."/>
            <person name="Istvanek J."/>
            <person name="Nedelnik J."/>
            <person name="Repkova J."/>
        </authorList>
    </citation>
    <scope>NUCLEOTIDE SEQUENCE [LARGE SCALE GENOMIC DNA]</scope>
    <source>
        <strain evidence="2">cv. 10/8</strain>
        <tissue evidence="1">Leaf</tissue>
    </source>
</reference>
<keyword evidence="2" id="KW-1185">Reference proteome</keyword>
<organism evidence="1 2">
    <name type="scientific">Trifolium medium</name>
    <dbReference type="NCBI Taxonomy" id="97028"/>
    <lineage>
        <taxon>Eukaryota</taxon>
        <taxon>Viridiplantae</taxon>
        <taxon>Streptophyta</taxon>
        <taxon>Embryophyta</taxon>
        <taxon>Tracheophyta</taxon>
        <taxon>Spermatophyta</taxon>
        <taxon>Magnoliopsida</taxon>
        <taxon>eudicotyledons</taxon>
        <taxon>Gunneridae</taxon>
        <taxon>Pentapetalae</taxon>
        <taxon>rosids</taxon>
        <taxon>fabids</taxon>
        <taxon>Fabales</taxon>
        <taxon>Fabaceae</taxon>
        <taxon>Papilionoideae</taxon>
        <taxon>50 kb inversion clade</taxon>
        <taxon>NPAAA clade</taxon>
        <taxon>Hologalegina</taxon>
        <taxon>IRL clade</taxon>
        <taxon>Trifolieae</taxon>
        <taxon>Trifolium</taxon>
    </lineage>
</organism>
<name>A0A392V048_9FABA</name>
<evidence type="ECO:0000313" key="1">
    <source>
        <dbReference type="EMBL" id="MCI81636.1"/>
    </source>
</evidence>
<protein>
    <submittedName>
        <fullName evidence="1">Uncharacterized protein</fullName>
    </submittedName>
</protein>
<accession>A0A392V048</accession>